<keyword evidence="3" id="KW-1185">Reference proteome</keyword>
<keyword evidence="1" id="KW-0812">Transmembrane</keyword>
<keyword evidence="1" id="KW-1133">Transmembrane helix</keyword>
<keyword evidence="1" id="KW-0472">Membrane</keyword>
<dbReference type="AlphaFoldDB" id="A0A3P7LH50"/>
<organism evidence="2 3">
    <name type="scientific">Strongylus vulgaris</name>
    <name type="common">Blood worm</name>
    <dbReference type="NCBI Taxonomy" id="40348"/>
    <lineage>
        <taxon>Eukaryota</taxon>
        <taxon>Metazoa</taxon>
        <taxon>Ecdysozoa</taxon>
        <taxon>Nematoda</taxon>
        <taxon>Chromadorea</taxon>
        <taxon>Rhabditida</taxon>
        <taxon>Rhabditina</taxon>
        <taxon>Rhabditomorpha</taxon>
        <taxon>Strongyloidea</taxon>
        <taxon>Strongylidae</taxon>
        <taxon>Strongylus</taxon>
    </lineage>
</organism>
<name>A0A3P7LH50_STRVU</name>
<evidence type="ECO:0000313" key="2">
    <source>
        <dbReference type="EMBL" id="VDM78622.1"/>
    </source>
</evidence>
<evidence type="ECO:0000313" key="3">
    <source>
        <dbReference type="Proteomes" id="UP000270094"/>
    </source>
</evidence>
<dbReference type="Proteomes" id="UP000270094">
    <property type="component" value="Unassembled WGS sequence"/>
</dbReference>
<evidence type="ECO:0000256" key="1">
    <source>
        <dbReference type="SAM" id="Phobius"/>
    </source>
</evidence>
<reference evidence="2 3" key="1">
    <citation type="submission" date="2018-11" db="EMBL/GenBank/DDBJ databases">
        <authorList>
            <consortium name="Pathogen Informatics"/>
        </authorList>
    </citation>
    <scope>NUCLEOTIDE SEQUENCE [LARGE SCALE GENOMIC DNA]</scope>
</reference>
<dbReference type="EMBL" id="UYYB01102491">
    <property type="protein sequence ID" value="VDM78622.1"/>
    <property type="molecule type" value="Genomic_DNA"/>
</dbReference>
<feature type="transmembrane region" description="Helical" evidence="1">
    <location>
        <begin position="16"/>
        <end position="33"/>
    </location>
</feature>
<accession>A0A3P7LH50</accession>
<protein>
    <submittedName>
        <fullName evidence="2">Uncharacterized protein</fullName>
    </submittedName>
</protein>
<sequence length="162" mass="17782">MALSVLSVTIGCCRPGYLPELSLLLALLFIAFYKSFIMSLDRGPIAQSCSRRLQNGRDHVERGLSGERHQEDDAVRSDNARLRCVQSDSREITHECRPTMLKGAHVCSMREGVAGVTPPSHTKLYGLVGEHMCVVGRSGMIRCVAGVGKPINSWEGVGNWKQ</sequence>
<proteinExistence type="predicted"/>
<gene>
    <name evidence="2" type="ORF">SVUK_LOCUS13620</name>
</gene>